<organism evidence="1 2">
    <name type="scientific">Pseudomonas poae</name>
    <dbReference type="NCBI Taxonomy" id="200451"/>
    <lineage>
        <taxon>Bacteria</taxon>
        <taxon>Pseudomonadati</taxon>
        <taxon>Pseudomonadota</taxon>
        <taxon>Gammaproteobacteria</taxon>
        <taxon>Pseudomonadales</taxon>
        <taxon>Pseudomonadaceae</taxon>
        <taxon>Pseudomonas</taxon>
    </lineage>
</organism>
<name>A0A423ERN0_9PSED</name>
<dbReference type="AlphaFoldDB" id="A0A423ERN0"/>
<dbReference type="Proteomes" id="UP000284656">
    <property type="component" value="Unassembled WGS sequence"/>
</dbReference>
<evidence type="ECO:0000313" key="2">
    <source>
        <dbReference type="Proteomes" id="UP000284656"/>
    </source>
</evidence>
<evidence type="ECO:0008006" key="3">
    <source>
        <dbReference type="Google" id="ProtNLM"/>
    </source>
</evidence>
<accession>A0A423ERN0</accession>
<comment type="caution">
    <text evidence="1">The sequence shown here is derived from an EMBL/GenBank/DDBJ whole genome shotgun (WGS) entry which is preliminary data.</text>
</comment>
<proteinExistence type="predicted"/>
<dbReference type="Pfam" id="PF11136">
    <property type="entry name" value="DUF2889"/>
    <property type="match status" value="1"/>
</dbReference>
<gene>
    <name evidence="1" type="ORF">BK648_24675</name>
</gene>
<protein>
    <recommendedName>
        <fullName evidence="3">DUF2889 domain-containing protein</fullName>
    </recommendedName>
</protein>
<sequence length="259" mass="29178">MANGFPRTGGCLRRLIDLRHESPALVVAWIEDDFHHFGVSLEHNGERITDVRMAAPRTPWITCPGAAEPLRELIGKPLSRRASDIGRLLNMREQCTHVFDLTGLAMAHAAQQRPHRRYQAIIQDREVLGWNGRRPLLGPTSAQLLCNDQEVMFWDIDQGHITAPPIYAGQALDEGFRAWTERMAEEPAEFATILRRAQLVAGGRTIDHDQYESAGSYVQTALCYSFQPQRSLQAKRNPGSTWDYAKSSDGMLIKVHEIP</sequence>
<dbReference type="InterPro" id="IPR021312">
    <property type="entry name" value="DUF2889"/>
</dbReference>
<dbReference type="EMBL" id="MOAY01000081">
    <property type="protein sequence ID" value="ROM33957.1"/>
    <property type="molecule type" value="Genomic_DNA"/>
</dbReference>
<reference evidence="1 2" key="1">
    <citation type="submission" date="2016-10" db="EMBL/GenBank/DDBJ databases">
        <title>Comparative genome analysis of multiple Pseudomonas spp. focuses on biocontrol and plant growth promoting traits.</title>
        <authorList>
            <person name="Tao X.-Y."/>
            <person name="Taylor C.G."/>
        </authorList>
    </citation>
    <scope>NUCLEOTIDE SEQUENCE [LARGE SCALE GENOMIC DNA]</scope>
    <source>
        <strain evidence="1 2">29G9</strain>
    </source>
</reference>
<evidence type="ECO:0000313" key="1">
    <source>
        <dbReference type="EMBL" id="ROM33957.1"/>
    </source>
</evidence>